<dbReference type="Proteomes" id="UP000605970">
    <property type="component" value="Unassembled WGS sequence"/>
</dbReference>
<accession>A0A8S9ZMU2</accession>
<gene>
    <name evidence="1" type="ORF">Mgra_00005831</name>
</gene>
<dbReference type="AlphaFoldDB" id="A0A8S9ZMU2"/>
<sequence length="84" mass="9870">MFKDRVQYVQEALFNMFEELCSTIQLERWSPVQYVRGALFNVKELMHRMVVSNGCATSALLRHGRRVVYVMFNCSGFLVRNFSI</sequence>
<dbReference type="EMBL" id="JABEBT010000051">
    <property type="protein sequence ID" value="KAF7634797.1"/>
    <property type="molecule type" value="Genomic_DNA"/>
</dbReference>
<protein>
    <submittedName>
        <fullName evidence="1">Uncharacterized protein</fullName>
    </submittedName>
</protein>
<comment type="caution">
    <text evidence="1">The sequence shown here is derived from an EMBL/GenBank/DDBJ whole genome shotgun (WGS) entry which is preliminary data.</text>
</comment>
<evidence type="ECO:0000313" key="2">
    <source>
        <dbReference type="Proteomes" id="UP000605970"/>
    </source>
</evidence>
<keyword evidence="2" id="KW-1185">Reference proteome</keyword>
<evidence type="ECO:0000313" key="1">
    <source>
        <dbReference type="EMBL" id="KAF7634797.1"/>
    </source>
</evidence>
<organism evidence="1 2">
    <name type="scientific">Meloidogyne graminicola</name>
    <dbReference type="NCBI Taxonomy" id="189291"/>
    <lineage>
        <taxon>Eukaryota</taxon>
        <taxon>Metazoa</taxon>
        <taxon>Ecdysozoa</taxon>
        <taxon>Nematoda</taxon>
        <taxon>Chromadorea</taxon>
        <taxon>Rhabditida</taxon>
        <taxon>Tylenchina</taxon>
        <taxon>Tylenchomorpha</taxon>
        <taxon>Tylenchoidea</taxon>
        <taxon>Meloidogynidae</taxon>
        <taxon>Meloidogyninae</taxon>
        <taxon>Meloidogyne</taxon>
    </lineage>
</organism>
<name>A0A8S9ZMU2_9BILA</name>
<proteinExistence type="predicted"/>
<reference evidence="1" key="1">
    <citation type="journal article" date="2020" name="Ecol. Evol.">
        <title>Genome structure and content of the rice root-knot nematode (Meloidogyne graminicola).</title>
        <authorList>
            <person name="Phan N.T."/>
            <person name="Danchin E.G.J."/>
            <person name="Klopp C."/>
            <person name="Perfus-Barbeoch L."/>
            <person name="Kozlowski D.K."/>
            <person name="Koutsovoulos G.D."/>
            <person name="Lopez-Roques C."/>
            <person name="Bouchez O."/>
            <person name="Zahm M."/>
            <person name="Besnard G."/>
            <person name="Bellafiore S."/>
        </authorList>
    </citation>
    <scope>NUCLEOTIDE SEQUENCE</scope>
    <source>
        <strain evidence="1">VN-18</strain>
    </source>
</reference>